<evidence type="ECO:0000256" key="6">
    <source>
        <dbReference type="ARBA" id="ARBA00022490"/>
    </source>
</evidence>
<dbReference type="InterPro" id="IPR043588">
    <property type="entry name" value="SSH-N"/>
</dbReference>
<comment type="subcellular location">
    <subcellularLocation>
        <location evidence="3">Cleavage furrow</location>
    </subcellularLocation>
    <subcellularLocation>
        <location evidence="2">Cytoplasm</location>
        <location evidence="2">Cytoskeleton</location>
    </subcellularLocation>
    <subcellularLocation>
        <location evidence="1">Midbody</location>
    </subcellularLocation>
</comment>
<dbReference type="InterPro" id="IPR000387">
    <property type="entry name" value="Tyr_Pase_dom"/>
</dbReference>
<evidence type="ECO:0000256" key="12">
    <source>
        <dbReference type="ARBA" id="ARBA00023212"/>
    </source>
</evidence>
<dbReference type="Pfam" id="PF08766">
    <property type="entry name" value="DEK_C"/>
    <property type="match status" value="1"/>
</dbReference>
<dbReference type="InterPro" id="IPR014876">
    <property type="entry name" value="DEK_C"/>
</dbReference>
<comment type="catalytic activity">
    <reaction evidence="13">
        <text>O-phospho-L-threonyl-[protein] + H2O = L-threonyl-[protein] + phosphate</text>
        <dbReference type="Rhea" id="RHEA:47004"/>
        <dbReference type="Rhea" id="RHEA-COMP:11060"/>
        <dbReference type="Rhea" id="RHEA-COMP:11605"/>
        <dbReference type="ChEBI" id="CHEBI:15377"/>
        <dbReference type="ChEBI" id="CHEBI:30013"/>
        <dbReference type="ChEBI" id="CHEBI:43474"/>
        <dbReference type="ChEBI" id="CHEBI:61977"/>
        <dbReference type="EC" id="3.1.3.16"/>
    </reaction>
</comment>
<evidence type="ECO:0000256" key="15">
    <source>
        <dbReference type="ARBA" id="ARBA00067363"/>
    </source>
</evidence>
<dbReference type="STRING" id="62062.ENSHHUP00000043590"/>
<dbReference type="GO" id="GO:0003779">
    <property type="term" value="F:actin binding"/>
    <property type="evidence" value="ECO:0007669"/>
    <property type="project" value="UniProtKB-KW"/>
</dbReference>
<dbReference type="PROSITE" id="PS51998">
    <property type="entry name" value="DEK_C"/>
    <property type="match status" value="1"/>
</dbReference>
<dbReference type="Pfam" id="PF00782">
    <property type="entry name" value="DSPc"/>
    <property type="match status" value="1"/>
</dbReference>
<evidence type="ECO:0000313" key="21">
    <source>
        <dbReference type="Proteomes" id="UP000314982"/>
    </source>
</evidence>
<comment type="function">
    <text evidence="14">Protein phosphatase which regulates actin filament dynamics. Dephosphorylates and activates the actin binding/depolymerizing factor cofilin, which subsequently binds to actin filaments and stimulates their disassembly. Inhibitory phosphorylation of cofilin is mediated by LIMK1, which may also be dephosphorylated and inactivated by this protein.</text>
</comment>
<dbReference type="EC" id="3.1.3.16" evidence="5"/>
<keyword evidence="10" id="KW-0007">Acetylation</keyword>
<dbReference type="InterPro" id="IPR020422">
    <property type="entry name" value="TYR_PHOSPHATASE_DUAL_dom"/>
</dbReference>
<keyword evidence="7" id="KW-0597">Phosphoprotein</keyword>
<dbReference type="InterPro" id="IPR029021">
    <property type="entry name" value="Prot-tyrosine_phosphatase-like"/>
</dbReference>
<evidence type="ECO:0000259" key="17">
    <source>
        <dbReference type="PROSITE" id="PS50054"/>
    </source>
</evidence>
<keyword evidence="11" id="KW-0009">Actin-binding</keyword>
<evidence type="ECO:0000256" key="1">
    <source>
        <dbReference type="ARBA" id="ARBA00004214"/>
    </source>
</evidence>
<reference evidence="21" key="1">
    <citation type="submission" date="2018-06" db="EMBL/GenBank/DDBJ databases">
        <title>Genome assembly of Danube salmon.</title>
        <authorList>
            <person name="Macqueen D.J."/>
            <person name="Gundappa M.K."/>
        </authorList>
    </citation>
    <scope>NUCLEOTIDE SEQUENCE [LARGE SCALE GENOMIC DNA]</scope>
</reference>
<dbReference type="InterPro" id="IPR043587">
    <property type="entry name" value="Phosphatase_SSH-like"/>
</dbReference>
<evidence type="ECO:0000259" key="18">
    <source>
        <dbReference type="PROSITE" id="PS50056"/>
    </source>
</evidence>
<dbReference type="Gene3D" id="3.90.190.10">
    <property type="entry name" value="Protein tyrosine phosphatase superfamily"/>
    <property type="match status" value="1"/>
</dbReference>
<keyword evidence="9" id="KW-0904">Protein phosphatase</keyword>
<dbReference type="Pfam" id="PF23040">
    <property type="entry name" value="PH_SSH1-like_1st"/>
    <property type="match status" value="1"/>
</dbReference>
<evidence type="ECO:0000256" key="14">
    <source>
        <dbReference type="ARBA" id="ARBA00056712"/>
    </source>
</evidence>
<evidence type="ECO:0000256" key="11">
    <source>
        <dbReference type="ARBA" id="ARBA00023203"/>
    </source>
</evidence>
<keyword evidence="12" id="KW-0206">Cytoskeleton</keyword>
<evidence type="ECO:0000256" key="13">
    <source>
        <dbReference type="ARBA" id="ARBA00048336"/>
    </source>
</evidence>
<dbReference type="CDD" id="cd11652">
    <property type="entry name" value="SSH-N"/>
    <property type="match status" value="1"/>
</dbReference>
<dbReference type="GO" id="GO:0030496">
    <property type="term" value="C:midbody"/>
    <property type="evidence" value="ECO:0007669"/>
    <property type="project" value="UniProtKB-SubCell"/>
</dbReference>
<dbReference type="SUPFAM" id="SSF52799">
    <property type="entry name" value="(Phosphotyrosine protein) phosphatases II"/>
    <property type="match status" value="1"/>
</dbReference>
<evidence type="ECO:0000256" key="7">
    <source>
        <dbReference type="ARBA" id="ARBA00022553"/>
    </source>
</evidence>
<evidence type="ECO:0000313" key="20">
    <source>
        <dbReference type="Ensembl" id="ENSHHUP00000043590.1"/>
    </source>
</evidence>
<dbReference type="GO" id="GO:0005856">
    <property type="term" value="C:cytoskeleton"/>
    <property type="evidence" value="ECO:0007669"/>
    <property type="project" value="UniProtKB-SubCell"/>
</dbReference>
<dbReference type="PANTHER" id="PTHR45864">
    <property type="entry name" value="SLINGSHOT PROTEIN PHOSPHATASE HOMOLOG"/>
    <property type="match status" value="1"/>
</dbReference>
<dbReference type="GeneTree" id="ENSGT00940000156133"/>
<feature type="domain" description="DEK-C" evidence="19">
    <location>
        <begin position="185"/>
        <end position="240"/>
    </location>
</feature>
<accession>A0A4W5N1W3</accession>
<organism evidence="20 21">
    <name type="scientific">Hucho hucho</name>
    <name type="common">huchen</name>
    <dbReference type="NCBI Taxonomy" id="62062"/>
    <lineage>
        <taxon>Eukaryota</taxon>
        <taxon>Metazoa</taxon>
        <taxon>Chordata</taxon>
        <taxon>Craniata</taxon>
        <taxon>Vertebrata</taxon>
        <taxon>Euteleostomi</taxon>
        <taxon>Actinopterygii</taxon>
        <taxon>Neopterygii</taxon>
        <taxon>Teleostei</taxon>
        <taxon>Protacanthopterygii</taxon>
        <taxon>Salmoniformes</taxon>
        <taxon>Salmonidae</taxon>
        <taxon>Salmoninae</taxon>
        <taxon>Hucho</taxon>
    </lineage>
</organism>
<name>A0A4W5N1W3_9TELE</name>
<reference evidence="20" key="3">
    <citation type="submission" date="2025-09" db="UniProtKB">
        <authorList>
            <consortium name="Ensembl"/>
        </authorList>
    </citation>
    <scope>IDENTIFICATION</scope>
</reference>
<dbReference type="FunFam" id="1.10.10.60:FF:000423">
    <property type="entry name" value="Slingshot protein phosphatase 1a"/>
    <property type="match status" value="1"/>
</dbReference>
<dbReference type="Ensembl" id="ENSHHUT00000045223.1">
    <property type="protein sequence ID" value="ENSHHUP00000043590.1"/>
    <property type="gene ID" value="ENSHHUG00000026727.1"/>
</dbReference>
<evidence type="ECO:0000256" key="4">
    <source>
        <dbReference type="ARBA" id="ARBA00009580"/>
    </source>
</evidence>
<dbReference type="PROSITE" id="PS50056">
    <property type="entry name" value="TYR_PHOSPHATASE_2"/>
    <property type="match status" value="1"/>
</dbReference>
<dbReference type="PROSITE" id="PS00383">
    <property type="entry name" value="TYR_PHOSPHATASE_1"/>
    <property type="match status" value="1"/>
</dbReference>
<dbReference type="AlphaFoldDB" id="A0A4W5N1W3"/>
<evidence type="ECO:0000256" key="16">
    <source>
        <dbReference type="ARBA" id="ARBA00076772"/>
    </source>
</evidence>
<protein>
    <recommendedName>
        <fullName evidence="15">Protein phosphatase Slingshot homolog 1</fullName>
        <ecNumber evidence="5">3.1.3.16</ecNumber>
    </recommendedName>
    <alternativeName>
        <fullName evidence="16">SSH-like protein 1</fullName>
    </alternativeName>
</protein>
<evidence type="ECO:0000259" key="19">
    <source>
        <dbReference type="PROSITE" id="PS51998"/>
    </source>
</evidence>
<dbReference type="InterPro" id="IPR000340">
    <property type="entry name" value="Dual-sp_phosphatase_cat-dom"/>
</dbReference>
<comment type="similarity">
    <text evidence="4">Belongs to the protein-tyrosine phosphatase family.</text>
</comment>
<dbReference type="Proteomes" id="UP000314982">
    <property type="component" value="Unassembled WGS sequence"/>
</dbReference>
<dbReference type="PROSITE" id="PS50054">
    <property type="entry name" value="TYR_PHOSPHATASE_DUAL"/>
    <property type="match status" value="1"/>
</dbReference>
<evidence type="ECO:0000256" key="2">
    <source>
        <dbReference type="ARBA" id="ARBA00004245"/>
    </source>
</evidence>
<evidence type="ECO:0000256" key="3">
    <source>
        <dbReference type="ARBA" id="ARBA00004626"/>
    </source>
</evidence>
<evidence type="ECO:0000256" key="10">
    <source>
        <dbReference type="ARBA" id="ARBA00022990"/>
    </source>
</evidence>
<proteinExistence type="inferred from homology"/>
<dbReference type="SMART" id="SM00195">
    <property type="entry name" value="DSPc"/>
    <property type="match status" value="1"/>
</dbReference>
<dbReference type="FunFam" id="3.90.190.10:FF:000004">
    <property type="entry name" value="Protein phosphatase Slingshot homolog 2"/>
    <property type="match status" value="1"/>
</dbReference>
<dbReference type="GO" id="GO:0004722">
    <property type="term" value="F:protein serine/threonine phosphatase activity"/>
    <property type="evidence" value="ECO:0007669"/>
    <property type="project" value="UniProtKB-EC"/>
</dbReference>
<feature type="domain" description="Tyrosine-protein phosphatase" evidence="17">
    <location>
        <begin position="206"/>
        <end position="353"/>
    </location>
</feature>
<dbReference type="GO" id="GO:0030837">
    <property type="term" value="P:negative regulation of actin filament polymerization"/>
    <property type="evidence" value="ECO:0007669"/>
    <property type="project" value="InterPro"/>
</dbReference>
<sequence length="807" mass="89732">MRFSSLPGDLPRHLQVMINTLRSEDRIKLAVRLESGWSDRLRYMVVVYTSGRQDTEENILLGIDFTHKDSKSCSIGMVLPLWSDTKIHLDGDGGFSVTTGGRSHVFKPVSVQAMWSALQILHKASEVSRRHNYFPGGMALTWMGFYESCITSEQSCINEWNAMTDLETMRPDSPAMFVDRPTERERTECAIKAKLRSIMMFRDLENVTSKEIRVELEQHMSCNLKEYKEFLDNEMLLILGQMDKATLIFDHLYLGTFSYHNIRVFDEEATDLLAHWNETYNFIVRAKKNQSKCLVHCKMGVSRSASTVIAYAMKEYGWTLEKAYNFVKQKRSIARPNAGFMRQLAEYEGILDASKQRHNKLWRTEGGEDIPDEAPGQCCGGEDTPVEDEAWGGEGCSASPCRGMGLEVDALDPLNYNYYFRRLSDTALDSEPSTPVVFIEIEDVERDALLEDEGFPMAQLALPGEGTAAQTCGGRLEPLEDMRLRLEFSTVEEEDEEEAQKEEAEMAALARTPAGGEGVTEDEERKDQANVNRFNNENANNSNRLAAKRSCPAAFDVSGTVINTCIYKNYDGSLTFNLNWLGVRGERPAGQPLGVELQPAGVEMGPPSGVVEPQQEQEALAQLQRTGLELELGLVRQSAEQLERLSGLAMEGPLSGAGLSEKMDLSLAVEEMEMEVEGDVRVHSETHIPSTSCAVTAADPQMNTTPVSYPQWSTQTWTPVSSPHGSTLTRSFSSVSLHSNRGGRPGLVRPCTQEMVTRMRLAGLTVPSLLKRSSSLAKLGGLTFSIEDLSDLADDQAQLFSTVPPAL</sequence>
<feature type="domain" description="Tyrosine specific protein phosphatases" evidence="18">
    <location>
        <begin position="274"/>
        <end position="331"/>
    </location>
</feature>
<keyword evidence="6" id="KW-0963">Cytoplasm</keyword>
<evidence type="ECO:0000256" key="5">
    <source>
        <dbReference type="ARBA" id="ARBA00013081"/>
    </source>
</evidence>
<dbReference type="PANTHER" id="PTHR45864:SF7">
    <property type="entry name" value="PROTEIN-SERINE_THREONINE PHOSPHATASE"/>
    <property type="match status" value="1"/>
</dbReference>
<reference evidence="20" key="2">
    <citation type="submission" date="2025-08" db="UniProtKB">
        <authorList>
            <consortium name="Ensembl"/>
        </authorList>
    </citation>
    <scope>IDENTIFICATION</scope>
</reference>
<evidence type="ECO:0000256" key="8">
    <source>
        <dbReference type="ARBA" id="ARBA00022801"/>
    </source>
</evidence>
<keyword evidence="8" id="KW-0378">Hydrolase</keyword>
<keyword evidence="21" id="KW-1185">Reference proteome</keyword>
<dbReference type="GO" id="GO:0032154">
    <property type="term" value="C:cleavage furrow"/>
    <property type="evidence" value="ECO:0007669"/>
    <property type="project" value="UniProtKB-SubCell"/>
</dbReference>
<dbReference type="InterPro" id="IPR016130">
    <property type="entry name" value="Tyr_Pase_AS"/>
</dbReference>
<evidence type="ECO:0000256" key="9">
    <source>
        <dbReference type="ARBA" id="ARBA00022912"/>
    </source>
</evidence>